<reference evidence="4 5" key="1">
    <citation type="submission" date="2023-05" db="EMBL/GenBank/DDBJ databases">
        <title>Adaptations of aquatic viruses from atmosphere-close ecosystems of the Central Arctic Ocean.</title>
        <authorList>
            <person name="Rahlff J."/>
            <person name="Holmfeldt K."/>
        </authorList>
    </citation>
    <scope>NUCLEOTIDE SEQUENCE [LARGE SCALE GENOMIC DNA]</scope>
    <source>
        <strain evidence="4 5">Arc14</strain>
    </source>
</reference>
<dbReference type="Pfam" id="PF13518">
    <property type="entry name" value="HTH_28"/>
    <property type="match status" value="1"/>
</dbReference>
<proteinExistence type="inferred from homology"/>
<organism evidence="4 5">
    <name type="scientific">Flavobacterium frigidarium</name>
    <dbReference type="NCBI Taxonomy" id="99286"/>
    <lineage>
        <taxon>Bacteria</taxon>
        <taxon>Pseudomonadati</taxon>
        <taxon>Bacteroidota</taxon>
        <taxon>Flavobacteriia</taxon>
        <taxon>Flavobacteriales</taxon>
        <taxon>Flavobacteriaceae</taxon>
        <taxon>Flavobacterium</taxon>
    </lineage>
</organism>
<evidence type="ECO:0000313" key="5">
    <source>
        <dbReference type="Proteomes" id="UP001568894"/>
    </source>
</evidence>
<feature type="region of interest" description="Disordered" evidence="2">
    <location>
        <begin position="116"/>
        <end position="137"/>
    </location>
</feature>
<dbReference type="PANTHER" id="PTHR33795">
    <property type="entry name" value="INSERTION ELEMENT IS150 PROTEIN INSJ"/>
    <property type="match status" value="1"/>
</dbReference>
<protein>
    <submittedName>
        <fullName evidence="4">Helix-turn-helix domain-containing protein</fullName>
    </submittedName>
</protein>
<feature type="compositionally biased region" description="Basic residues" evidence="2">
    <location>
        <begin position="116"/>
        <end position="133"/>
    </location>
</feature>
<evidence type="ECO:0000313" key="4">
    <source>
        <dbReference type="EMBL" id="MEZ7515812.1"/>
    </source>
</evidence>
<dbReference type="InterPro" id="IPR036388">
    <property type="entry name" value="WH-like_DNA-bd_sf"/>
</dbReference>
<feature type="domain" description="Insertion element IS150 protein InsJ-like helix-turn-helix" evidence="3">
    <location>
        <begin position="11"/>
        <end position="59"/>
    </location>
</feature>
<dbReference type="PANTHER" id="PTHR33795:SF1">
    <property type="entry name" value="INSERTION ELEMENT IS150 PROTEIN INSJ"/>
    <property type="match status" value="1"/>
</dbReference>
<dbReference type="Gene3D" id="1.10.10.10">
    <property type="entry name" value="Winged helix-like DNA-binding domain superfamily/Winged helix DNA-binding domain"/>
    <property type="match status" value="2"/>
</dbReference>
<comment type="caution">
    <text evidence="4">The sequence shown here is derived from an EMBL/GenBank/DDBJ whole genome shotgun (WGS) entry which is preliminary data.</text>
</comment>
<name>A0ABV4KDS6_9FLAO</name>
<accession>A0ABV4KDS6</accession>
<evidence type="ECO:0000256" key="1">
    <source>
        <dbReference type="ARBA" id="ARBA00038232"/>
    </source>
</evidence>
<dbReference type="InterPro" id="IPR010921">
    <property type="entry name" value="Trp_repressor/repl_initiator"/>
</dbReference>
<keyword evidence="5" id="KW-1185">Reference proteome</keyword>
<comment type="similarity">
    <text evidence="1">Belongs to the IS150/IS1296 orfA family.</text>
</comment>
<evidence type="ECO:0000259" key="3">
    <source>
        <dbReference type="Pfam" id="PF13518"/>
    </source>
</evidence>
<dbReference type="Proteomes" id="UP001568894">
    <property type="component" value="Unassembled WGS sequence"/>
</dbReference>
<evidence type="ECO:0000256" key="2">
    <source>
        <dbReference type="SAM" id="MobiDB-lite"/>
    </source>
</evidence>
<dbReference type="SUPFAM" id="SSF48295">
    <property type="entry name" value="TrpR-like"/>
    <property type="match status" value="2"/>
</dbReference>
<dbReference type="EMBL" id="JASMRN010000008">
    <property type="protein sequence ID" value="MEZ7515812.1"/>
    <property type="molecule type" value="Genomic_DNA"/>
</dbReference>
<gene>
    <name evidence="4" type="ORF">QO192_11030</name>
</gene>
<dbReference type="InterPro" id="IPR052057">
    <property type="entry name" value="IS150/IS1296_orfA-like"/>
</dbReference>
<dbReference type="InterPro" id="IPR055247">
    <property type="entry name" value="InsJ-like_HTH"/>
</dbReference>
<sequence length="175" mass="20809">MERKVKYDYTFKLECVELVIKQHNCCVSVANKKRVHPSSVKKWVRLYNHYGKDGLTPRNNRSYSVDFKFKVLQSIQKESLSFVDCCLKFDIPDAGIILKWKKDFINFGFEGLKQKTRGRSKQMSNFKRKKRKSDKPLTNEEKLLQEIEYLRCENDLLKKFHALVQAEEQAKKRKP</sequence>